<feature type="transmembrane region" description="Helical" evidence="7">
    <location>
        <begin position="20"/>
        <end position="39"/>
    </location>
</feature>
<keyword evidence="6 7" id="KW-0472">Membrane</keyword>
<accession>A0A0B5F969</accession>
<evidence type="ECO:0000313" key="10">
    <source>
        <dbReference type="Proteomes" id="UP000031523"/>
    </source>
</evidence>
<evidence type="ECO:0000256" key="7">
    <source>
        <dbReference type="SAM" id="Phobius"/>
    </source>
</evidence>
<protein>
    <submittedName>
        <fullName evidence="9">Sodium/hydrogen exchanger</fullName>
    </submittedName>
</protein>
<evidence type="ECO:0000256" key="5">
    <source>
        <dbReference type="ARBA" id="ARBA00023065"/>
    </source>
</evidence>
<dbReference type="Gene3D" id="1.20.1530.20">
    <property type="match status" value="1"/>
</dbReference>
<name>A0A0B5F969_STRA4</name>
<evidence type="ECO:0000259" key="8">
    <source>
        <dbReference type="Pfam" id="PF00999"/>
    </source>
</evidence>
<feature type="transmembrane region" description="Helical" evidence="7">
    <location>
        <begin position="182"/>
        <end position="204"/>
    </location>
</feature>
<proteinExistence type="predicted"/>
<feature type="transmembrane region" description="Helical" evidence="7">
    <location>
        <begin position="80"/>
        <end position="100"/>
    </location>
</feature>
<dbReference type="GO" id="GO:0015297">
    <property type="term" value="F:antiporter activity"/>
    <property type="evidence" value="ECO:0007669"/>
    <property type="project" value="InterPro"/>
</dbReference>
<feature type="transmembrane region" description="Helical" evidence="7">
    <location>
        <begin position="394"/>
        <end position="412"/>
    </location>
</feature>
<dbReference type="InterPro" id="IPR006153">
    <property type="entry name" value="Cation/H_exchanger_TM"/>
</dbReference>
<dbReference type="Pfam" id="PF00999">
    <property type="entry name" value="Na_H_Exchanger"/>
    <property type="match status" value="1"/>
</dbReference>
<evidence type="ECO:0000256" key="2">
    <source>
        <dbReference type="ARBA" id="ARBA00022448"/>
    </source>
</evidence>
<feature type="domain" description="Cation/H+ exchanger transmembrane" evidence="8">
    <location>
        <begin position="29"/>
        <end position="406"/>
    </location>
</feature>
<dbReference type="InterPro" id="IPR038770">
    <property type="entry name" value="Na+/solute_symporter_sf"/>
</dbReference>
<feature type="transmembrane region" description="Helical" evidence="7">
    <location>
        <begin position="364"/>
        <end position="382"/>
    </location>
</feature>
<organism evidence="9 10">
    <name type="scientific">Streptomyces albus (strain ATCC 21838 / DSM 41398 / FERM P-419 / JCM 4703 / NBRC 107858)</name>
    <dbReference type="NCBI Taxonomy" id="1081613"/>
    <lineage>
        <taxon>Bacteria</taxon>
        <taxon>Bacillati</taxon>
        <taxon>Actinomycetota</taxon>
        <taxon>Actinomycetes</taxon>
        <taxon>Kitasatosporales</taxon>
        <taxon>Streptomycetaceae</taxon>
        <taxon>Streptomyces</taxon>
    </lineage>
</organism>
<evidence type="ECO:0000256" key="6">
    <source>
        <dbReference type="ARBA" id="ARBA00023136"/>
    </source>
</evidence>
<reference evidence="9 10" key="1">
    <citation type="submission" date="2015-01" db="EMBL/GenBank/DDBJ databases">
        <title>Enhanced salinomycin production by adjusting the supply of polyketide extender units in Streptomyce albus DSM 41398.</title>
        <authorList>
            <person name="Lu C."/>
        </authorList>
    </citation>
    <scope>NUCLEOTIDE SEQUENCE [LARGE SCALE GENOMIC DNA]</scope>
    <source>
        <strain evidence="10">ATCC 21838 / DSM 41398 / FERM P-419 / JCM 4703 / NBRC 107858</strain>
    </source>
</reference>
<feature type="transmembrane region" description="Helical" evidence="7">
    <location>
        <begin position="216"/>
        <end position="235"/>
    </location>
</feature>
<keyword evidence="3 7" id="KW-0812">Transmembrane</keyword>
<dbReference type="AlphaFoldDB" id="A0A0B5F969"/>
<feature type="transmembrane region" description="Helical" evidence="7">
    <location>
        <begin position="147"/>
        <end position="170"/>
    </location>
</feature>
<feature type="transmembrane region" description="Helical" evidence="7">
    <location>
        <begin position="46"/>
        <end position="65"/>
    </location>
</feature>
<dbReference type="PANTHER" id="PTHR32468">
    <property type="entry name" value="CATION/H + ANTIPORTER"/>
    <property type="match status" value="1"/>
</dbReference>
<dbReference type="KEGG" id="sals:SLNWT_7000"/>
<keyword evidence="4 7" id="KW-1133">Transmembrane helix</keyword>
<dbReference type="InterPro" id="IPR050794">
    <property type="entry name" value="CPA2_transporter"/>
</dbReference>
<dbReference type="GO" id="GO:1902600">
    <property type="term" value="P:proton transmembrane transport"/>
    <property type="evidence" value="ECO:0007669"/>
    <property type="project" value="InterPro"/>
</dbReference>
<feature type="transmembrane region" description="Helical" evidence="7">
    <location>
        <begin position="112"/>
        <end position="135"/>
    </location>
</feature>
<gene>
    <name evidence="9" type="ORF">SLNWT_7000</name>
</gene>
<evidence type="ECO:0000256" key="1">
    <source>
        <dbReference type="ARBA" id="ARBA00004141"/>
    </source>
</evidence>
<keyword evidence="10" id="KW-1185">Reference proteome</keyword>
<feature type="transmembrane region" description="Helical" evidence="7">
    <location>
        <begin position="329"/>
        <end position="352"/>
    </location>
</feature>
<evidence type="ECO:0000313" key="9">
    <source>
        <dbReference type="EMBL" id="AJE87376.1"/>
    </source>
</evidence>
<dbReference type="Proteomes" id="UP000031523">
    <property type="component" value="Chromosome"/>
</dbReference>
<evidence type="ECO:0000256" key="4">
    <source>
        <dbReference type="ARBA" id="ARBA00022989"/>
    </source>
</evidence>
<dbReference type="EMBL" id="CP010519">
    <property type="protein sequence ID" value="AJE87376.1"/>
    <property type="molecule type" value="Genomic_DNA"/>
</dbReference>
<keyword evidence="2" id="KW-0813">Transport</keyword>
<dbReference type="PANTHER" id="PTHR32468:SF0">
    <property type="entry name" value="K(+)_H(+) ANTIPORTER 1"/>
    <property type="match status" value="1"/>
</dbReference>
<sequence length="447" mass="47420">MTPMNLAVPQDSNVQLVLDVLPALLVILVASILCGKLAVRWGQPRVVGEMVAGITLGPTLFGRLLPDAQQSLFTPSVKPVLYVLSTIGLTLFMFLVGLGLDHEKAPPGHQKTAAILALSSMVPAILLGCGVGLLFHEELSRTDVSPGMFALFVGGALAVTAFPMLARMLYDNGLERSRLGVLALLAAAVDDAVAWCFLAFLVAFHGDGGLFESVRVVVLSAVFAVFVMTVGRRLLRKLGEKVRSRGDLTSGQFHLILMIVLAAGWFTEEIGVYAVFGGFVVGLAMPHEPAFQKAVQRRLLDTVQGLLVPVFFAFSGLNTQIGGLTGAGTLLPLCALLFAAFVGKYSGCVAVMRARGFSWREGSALGSLMNARGLMILIFVNVGLAEGIINEKTFSLLVVVAVVTSASSMPLFKLSLGRHNAPPPTDRYEKSGRVTVTDAAEAGVVER</sequence>
<comment type="subcellular location">
    <subcellularLocation>
        <location evidence="1">Membrane</location>
        <topology evidence="1">Multi-pass membrane protein</topology>
    </subcellularLocation>
</comment>
<keyword evidence="5" id="KW-0406">Ion transport</keyword>
<dbReference type="GO" id="GO:0016020">
    <property type="term" value="C:membrane"/>
    <property type="evidence" value="ECO:0007669"/>
    <property type="project" value="UniProtKB-SubCell"/>
</dbReference>
<evidence type="ECO:0000256" key="3">
    <source>
        <dbReference type="ARBA" id="ARBA00022692"/>
    </source>
</evidence>